<dbReference type="SUPFAM" id="SSF52058">
    <property type="entry name" value="L domain-like"/>
    <property type="match status" value="1"/>
</dbReference>
<sequence>MLNEITASFGPSIEEISIKQDVYRTKGGQLPAVLSFLALSAEQVVSTTTPAGEGFDSSVHVVATTPVPAQNLRIHLGHTLVLPWLQELKIVFRTSTNGPAGFLSMALAGCAPSMSSTPTETIPNSGKPSSGIRGAEVVDLSPCTTLETLWIEDLDHTGQPHQLRSVRRLDETGCAVQPFNQHQGLRLPPQLITLKLLGFSAGRFNFGWLKATPRLEQLQVLGMRYSIDPRIEEDQESLWQWEGVSLPRLKHMVVHHAPAHHFRFEILHQCLQLETLDVREVSWTALRNSREGLQFAATTINMDLTVCRLEILPSKRLDPSTLLSGLRRVLQSHLANTVHLHLDGVPIPLLIELTSGPARPFLQEQPAAAGMQRIERVLTRQRVNKQHVLDYDLVSSKGNEMGVPELQATSNNIDNGRTGQASIRQVHYRTLTKGWWRIVP</sequence>
<dbReference type="InterPro" id="IPR032675">
    <property type="entry name" value="LRR_dom_sf"/>
</dbReference>
<accession>A0A9P6URA1</accession>
<dbReference type="OrthoDB" id="2422403at2759"/>
<dbReference type="Proteomes" id="UP000738325">
    <property type="component" value="Unassembled WGS sequence"/>
</dbReference>
<gene>
    <name evidence="1" type="ORF">BGZ99_006350</name>
</gene>
<organism evidence="1 2">
    <name type="scientific">Dissophora globulifera</name>
    <dbReference type="NCBI Taxonomy" id="979702"/>
    <lineage>
        <taxon>Eukaryota</taxon>
        <taxon>Fungi</taxon>
        <taxon>Fungi incertae sedis</taxon>
        <taxon>Mucoromycota</taxon>
        <taxon>Mortierellomycotina</taxon>
        <taxon>Mortierellomycetes</taxon>
        <taxon>Mortierellales</taxon>
        <taxon>Mortierellaceae</taxon>
        <taxon>Dissophora</taxon>
    </lineage>
</organism>
<reference evidence="1" key="1">
    <citation type="journal article" date="2020" name="Fungal Divers.">
        <title>Resolving the Mortierellaceae phylogeny through synthesis of multi-gene phylogenetics and phylogenomics.</title>
        <authorList>
            <person name="Vandepol N."/>
            <person name="Liber J."/>
            <person name="Desiro A."/>
            <person name="Na H."/>
            <person name="Kennedy M."/>
            <person name="Barry K."/>
            <person name="Grigoriev I.V."/>
            <person name="Miller A.N."/>
            <person name="O'Donnell K."/>
            <person name="Stajich J.E."/>
            <person name="Bonito G."/>
        </authorList>
    </citation>
    <scope>NUCLEOTIDE SEQUENCE</scope>
    <source>
        <strain evidence="1">REB-010B</strain>
    </source>
</reference>
<dbReference type="Gene3D" id="3.80.10.10">
    <property type="entry name" value="Ribonuclease Inhibitor"/>
    <property type="match status" value="1"/>
</dbReference>
<dbReference type="AlphaFoldDB" id="A0A9P6URA1"/>
<evidence type="ECO:0000313" key="1">
    <source>
        <dbReference type="EMBL" id="KAG0317342.1"/>
    </source>
</evidence>
<evidence type="ECO:0000313" key="2">
    <source>
        <dbReference type="Proteomes" id="UP000738325"/>
    </source>
</evidence>
<proteinExistence type="predicted"/>
<name>A0A9P6URA1_9FUNG</name>
<comment type="caution">
    <text evidence="1">The sequence shown here is derived from an EMBL/GenBank/DDBJ whole genome shotgun (WGS) entry which is preliminary data.</text>
</comment>
<dbReference type="EMBL" id="JAAAIP010000428">
    <property type="protein sequence ID" value="KAG0317342.1"/>
    <property type="molecule type" value="Genomic_DNA"/>
</dbReference>
<keyword evidence="2" id="KW-1185">Reference proteome</keyword>
<protein>
    <submittedName>
        <fullName evidence="1">Uncharacterized protein</fullName>
    </submittedName>
</protein>